<feature type="compositionally biased region" description="Pro residues" evidence="1">
    <location>
        <begin position="49"/>
        <end position="59"/>
    </location>
</feature>
<evidence type="ECO:0000256" key="1">
    <source>
        <dbReference type="SAM" id="MobiDB-lite"/>
    </source>
</evidence>
<evidence type="ECO:0000313" key="3">
    <source>
        <dbReference type="Proteomes" id="UP000298030"/>
    </source>
</evidence>
<dbReference type="AlphaFoldDB" id="A0A4Y7TA80"/>
<dbReference type="Proteomes" id="UP000298030">
    <property type="component" value="Unassembled WGS sequence"/>
</dbReference>
<gene>
    <name evidence="2" type="ORF">FA13DRAFT_553496</name>
</gene>
<comment type="caution">
    <text evidence="2">The sequence shown here is derived from an EMBL/GenBank/DDBJ whole genome shotgun (WGS) entry which is preliminary data.</text>
</comment>
<accession>A0A4Y7TA80</accession>
<keyword evidence="3" id="KW-1185">Reference proteome</keyword>
<feature type="region of interest" description="Disordered" evidence="1">
    <location>
        <begin position="40"/>
        <end position="97"/>
    </location>
</feature>
<proteinExistence type="predicted"/>
<dbReference type="EMBL" id="QPFP01000023">
    <property type="protein sequence ID" value="TEB30469.1"/>
    <property type="molecule type" value="Genomic_DNA"/>
</dbReference>
<evidence type="ECO:0000313" key="2">
    <source>
        <dbReference type="EMBL" id="TEB30469.1"/>
    </source>
</evidence>
<reference evidence="2 3" key="1">
    <citation type="journal article" date="2019" name="Nat. Ecol. Evol.">
        <title>Megaphylogeny resolves global patterns of mushroom evolution.</title>
        <authorList>
            <person name="Varga T."/>
            <person name="Krizsan K."/>
            <person name="Foldi C."/>
            <person name="Dima B."/>
            <person name="Sanchez-Garcia M."/>
            <person name="Sanchez-Ramirez S."/>
            <person name="Szollosi G.J."/>
            <person name="Szarkandi J.G."/>
            <person name="Papp V."/>
            <person name="Albert L."/>
            <person name="Andreopoulos W."/>
            <person name="Angelini C."/>
            <person name="Antonin V."/>
            <person name="Barry K.W."/>
            <person name="Bougher N.L."/>
            <person name="Buchanan P."/>
            <person name="Buyck B."/>
            <person name="Bense V."/>
            <person name="Catcheside P."/>
            <person name="Chovatia M."/>
            <person name="Cooper J."/>
            <person name="Damon W."/>
            <person name="Desjardin D."/>
            <person name="Finy P."/>
            <person name="Geml J."/>
            <person name="Haridas S."/>
            <person name="Hughes K."/>
            <person name="Justo A."/>
            <person name="Karasinski D."/>
            <person name="Kautmanova I."/>
            <person name="Kiss B."/>
            <person name="Kocsube S."/>
            <person name="Kotiranta H."/>
            <person name="LaButti K.M."/>
            <person name="Lechner B.E."/>
            <person name="Liimatainen K."/>
            <person name="Lipzen A."/>
            <person name="Lukacs Z."/>
            <person name="Mihaltcheva S."/>
            <person name="Morgado L.N."/>
            <person name="Niskanen T."/>
            <person name="Noordeloos M.E."/>
            <person name="Ohm R.A."/>
            <person name="Ortiz-Santana B."/>
            <person name="Ovrebo C."/>
            <person name="Racz N."/>
            <person name="Riley R."/>
            <person name="Savchenko A."/>
            <person name="Shiryaev A."/>
            <person name="Soop K."/>
            <person name="Spirin V."/>
            <person name="Szebenyi C."/>
            <person name="Tomsovsky M."/>
            <person name="Tulloss R.E."/>
            <person name="Uehling J."/>
            <person name="Grigoriev I.V."/>
            <person name="Vagvolgyi C."/>
            <person name="Papp T."/>
            <person name="Martin F.M."/>
            <person name="Miettinen O."/>
            <person name="Hibbett D.S."/>
            <person name="Nagy L.G."/>
        </authorList>
    </citation>
    <scope>NUCLEOTIDE SEQUENCE [LARGE SCALE GENOMIC DNA]</scope>
    <source>
        <strain evidence="2 3">FP101781</strain>
    </source>
</reference>
<name>A0A4Y7TA80_COPMI</name>
<organism evidence="2 3">
    <name type="scientific">Coprinellus micaceus</name>
    <name type="common">Glistening ink-cap mushroom</name>
    <name type="synonym">Coprinus micaceus</name>
    <dbReference type="NCBI Taxonomy" id="71717"/>
    <lineage>
        <taxon>Eukaryota</taxon>
        <taxon>Fungi</taxon>
        <taxon>Dikarya</taxon>
        <taxon>Basidiomycota</taxon>
        <taxon>Agaricomycotina</taxon>
        <taxon>Agaricomycetes</taxon>
        <taxon>Agaricomycetidae</taxon>
        <taxon>Agaricales</taxon>
        <taxon>Agaricineae</taxon>
        <taxon>Psathyrellaceae</taxon>
        <taxon>Coprinellus</taxon>
    </lineage>
</organism>
<sequence length="151" mass="16558">MMLRIYYPCECHLEFLLLESSILLCTLSLQVSQDVRDETADSPALIQPYTPPPFPPKPNKPAKSKSKSKTSDPPNGGNTNIRRYFTSPAGAAQTNPEVEYARSPTGYIARPSFTLGRPLGRKCTLPTAVSIPRSECASRASNSDFTRTPLP</sequence>
<protein>
    <submittedName>
        <fullName evidence="2">Uncharacterized protein</fullName>
    </submittedName>
</protein>